<accession>A0A330GYX6</accession>
<comment type="similarity">
    <text evidence="2">Belongs to the ABC transporter superfamily.</text>
</comment>
<dbReference type="InterPro" id="IPR003593">
    <property type="entry name" value="AAA+_ATPase"/>
</dbReference>
<dbReference type="Pfam" id="PF00005">
    <property type="entry name" value="ABC_tran"/>
    <property type="match status" value="1"/>
</dbReference>
<dbReference type="InterPro" id="IPR012340">
    <property type="entry name" value="NA-bd_OB-fold"/>
</dbReference>
<evidence type="ECO:0000256" key="3">
    <source>
        <dbReference type="ARBA" id="ARBA00022448"/>
    </source>
</evidence>
<evidence type="ECO:0000256" key="4">
    <source>
        <dbReference type="ARBA" id="ARBA00022741"/>
    </source>
</evidence>
<gene>
    <name evidence="7" type="ORF">DPM35_04630</name>
</gene>
<evidence type="ECO:0000313" key="7">
    <source>
        <dbReference type="EMBL" id="RAZ80568.1"/>
    </source>
</evidence>
<dbReference type="PROSITE" id="PS00211">
    <property type="entry name" value="ABC_TRANSPORTER_1"/>
    <property type="match status" value="1"/>
</dbReference>
<comment type="subcellular location">
    <subcellularLocation>
        <location evidence="1">Cell inner membrane</location>
        <topology evidence="1">Peripheral membrane protein</topology>
    </subcellularLocation>
</comment>
<evidence type="ECO:0000313" key="8">
    <source>
        <dbReference type="Proteomes" id="UP000251956"/>
    </source>
</evidence>
<dbReference type="GO" id="GO:0016887">
    <property type="term" value="F:ATP hydrolysis activity"/>
    <property type="evidence" value="ECO:0007669"/>
    <property type="project" value="InterPro"/>
</dbReference>
<evidence type="ECO:0000256" key="2">
    <source>
        <dbReference type="ARBA" id="ARBA00005417"/>
    </source>
</evidence>
<reference evidence="7 8" key="1">
    <citation type="submission" date="2018-07" db="EMBL/GenBank/DDBJ databases">
        <title>Diversity of Mesorhizobium strains in Brazil.</title>
        <authorList>
            <person name="Helene L.C.F."/>
            <person name="Dall'Agnol R."/>
            <person name="Delamuta J.R.M."/>
            <person name="Hungria M."/>
        </authorList>
    </citation>
    <scope>NUCLEOTIDE SEQUENCE [LARGE SCALE GENOMIC DNA]</scope>
    <source>
        <strain evidence="7 8">CNPSo 3140</strain>
    </source>
</reference>
<dbReference type="GO" id="GO:0005524">
    <property type="term" value="F:ATP binding"/>
    <property type="evidence" value="ECO:0007669"/>
    <property type="project" value="UniProtKB-KW"/>
</dbReference>
<dbReference type="SUPFAM" id="SSF50331">
    <property type="entry name" value="MOP-like"/>
    <property type="match status" value="1"/>
</dbReference>
<dbReference type="PANTHER" id="PTHR43875:SF1">
    <property type="entry name" value="OSMOPROTECTIVE COMPOUNDS UPTAKE ATP-BINDING PROTEIN GGTA"/>
    <property type="match status" value="1"/>
</dbReference>
<keyword evidence="8" id="KW-1185">Reference proteome</keyword>
<dbReference type="GO" id="GO:0140359">
    <property type="term" value="F:ABC-type transporter activity"/>
    <property type="evidence" value="ECO:0007669"/>
    <property type="project" value="InterPro"/>
</dbReference>
<dbReference type="AlphaFoldDB" id="A0A330GYX6"/>
<dbReference type="Gene3D" id="2.40.50.100">
    <property type="match status" value="1"/>
</dbReference>
<dbReference type="Gene3D" id="3.40.50.300">
    <property type="entry name" value="P-loop containing nucleotide triphosphate hydrolases"/>
    <property type="match status" value="1"/>
</dbReference>
<evidence type="ECO:0000259" key="6">
    <source>
        <dbReference type="PROSITE" id="PS50893"/>
    </source>
</evidence>
<dbReference type="RefSeq" id="WP_112126102.1">
    <property type="nucleotide sequence ID" value="NZ_QMBQ01000001.1"/>
</dbReference>
<evidence type="ECO:0000256" key="5">
    <source>
        <dbReference type="ARBA" id="ARBA00022840"/>
    </source>
</evidence>
<dbReference type="FunFam" id="3.40.50.300:FF:000042">
    <property type="entry name" value="Maltose/maltodextrin ABC transporter, ATP-binding protein"/>
    <property type="match status" value="1"/>
</dbReference>
<dbReference type="NCBIfam" id="NF008653">
    <property type="entry name" value="PRK11650.1"/>
    <property type="match status" value="1"/>
</dbReference>
<dbReference type="InterPro" id="IPR017871">
    <property type="entry name" value="ABC_transporter-like_CS"/>
</dbReference>
<organism evidence="7 8">
    <name type="scientific">Mesorhizobium atlanticum</name>
    <dbReference type="NCBI Taxonomy" id="2233532"/>
    <lineage>
        <taxon>Bacteria</taxon>
        <taxon>Pseudomonadati</taxon>
        <taxon>Pseudomonadota</taxon>
        <taxon>Alphaproteobacteria</taxon>
        <taxon>Hyphomicrobiales</taxon>
        <taxon>Phyllobacteriaceae</taxon>
        <taxon>Mesorhizobium</taxon>
    </lineage>
</organism>
<dbReference type="InterPro" id="IPR008995">
    <property type="entry name" value="Mo/tungstate-bd_C_term_dom"/>
</dbReference>
<keyword evidence="5 7" id="KW-0067">ATP-binding</keyword>
<dbReference type="PROSITE" id="PS50893">
    <property type="entry name" value="ABC_TRANSPORTER_2"/>
    <property type="match status" value="1"/>
</dbReference>
<dbReference type="EMBL" id="QMBQ01000001">
    <property type="protein sequence ID" value="RAZ80568.1"/>
    <property type="molecule type" value="Genomic_DNA"/>
</dbReference>
<protein>
    <submittedName>
        <fullName evidence="7">Sugar ABC transporter ATP-binding protein</fullName>
    </submittedName>
</protein>
<dbReference type="SMART" id="SM00382">
    <property type="entry name" value="AAA"/>
    <property type="match status" value="1"/>
</dbReference>
<dbReference type="InterPro" id="IPR027417">
    <property type="entry name" value="P-loop_NTPase"/>
</dbReference>
<comment type="caution">
    <text evidence="7">The sequence shown here is derived from an EMBL/GenBank/DDBJ whole genome shotgun (WGS) entry which is preliminary data.</text>
</comment>
<feature type="domain" description="ABC transporter" evidence="6">
    <location>
        <begin position="4"/>
        <end position="234"/>
    </location>
</feature>
<dbReference type="InterPro" id="IPR003439">
    <property type="entry name" value="ABC_transporter-like_ATP-bd"/>
</dbReference>
<keyword evidence="4" id="KW-0547">Nucleotide-binding</keyword>
<evidence type="ECO:0000256" key="1">
    <source>
        <dbReference type="ARBA" id="ARBA00004417"/>
    </source>
</evidence>
<dbReference type="InterPro" id="IPR015855">
    <property type="entry name" value="ABC_transpr_MalK-like"/>
</dbReference>
<keyword evidence="3" id="KW-0813">Transport</keyword>
<sequence length="365" mass="39863">MAHVVLKDLVKTYGSFKAVNEVSLTVNDGEFVALVGPSGCGKTTTLNLVAGLTSVTSGDIFIGDRVVNDLDPKDRDIAMVFQNYALYPQKSVYMNLAFPLQMRKLPKDEIDRKVREAARVLDMTQLLERKPRELSGGQQQRVALGRALVRDPAVFLMDEPLSNLDAKLRVQMRSEIKRFHQDLKATIIYVTHDQLEAVTMADRMAVMNGGYLQQYDSPAQVFAHPANMFVASFVGSPAMSLIPLEASTANGGAVLTSAEGWSLALSPRNAQKVARATTRKVVLGARHSTIKLHKSAVAGAIPAKAYTVEPTGDVTFVQAFLSGAIVNISVSPNVAVAPDEQIWLEFDQERMHLFDSETEMALEAS</sequence>
<name>A0A330GYX6_9HYPH</name>
<dbReference type="OrthoDB" id="8380370at2"/>
<dbReference type="PANTHER" id="PTHR43875">
    <property type="entry name" value="MALTODEXTRIN IMPORT ATP-BINDING PROTEIN MSMX"/>
    <property type="match status" value="1"/>
</dbReference>
<dbReference type="CDD" id="cd03301">
    <property type="entry name" value="ABC_MalK_N"/>
    <property type="match status" value="1"/>
</dbReference>
<dbReference type="Gene3D" id="2.40.50.140">
    <property type="entry name" value="Nucleic acid-binding proteins"/>
    <property type="match status" value="1"/>
</dbReference>
<dbReference type="Proteomes" id="UP000251956">
    <property type="component" value="Unassembled WGS sequence"/>
</dbReference>
<dbReference type="SUPFAM" id="SSF52540">
    <property type="entry name" value="P-loop containing nucleoside triphosphate hydrolases"/>
    <property type="match status" value="1"/>
</dbReference>
<proteinExistence type="inferred from homology"/>
<dbReference type="GO" id="GO:0055052">
    <property type="term" value="C:ATP-binding cassette (ABC) transporter complex, substrate-binding subunit-containing"/>
    <property type="evidence" value="ECO:0007669"/>
    <property type="project" value="TreeGrafter"/>
</dbReference>
<dbReference type="InterPro" id="IPR047641">
    <property type="entry name" value="ABC_transpr_MalK/UgpC-like"/>
</dbReference>
<dbReference type="GO" id="GO:0008643">
    <property type="term" value="P:carbohydrate transport"/>
    <property type="evidence" value="ECO:0007669"/>
    <property type="project" value="InterPro"/>
</dbReference>